<dbReference type="STRING" id="1993.SAMN04489713_102246"/>
<dbReference type="GO" id="GO:0005524">
    <property type="term" value="F:ATP binding"/>
    <property type="evidence" value="ECO:0007669"/>
    <property type="project" value="UniProtKB-KW"/>
</dbReference>
<feature type="domain" description="Signal transduction histidine kinase subgroup 3 dimerisation and phosphoacceptor" evidence="12">
    <location>
        <begin position="242"/>
        <end position="305"/>
    </location>
</feature>
<dbReference type="InterPro" id="IPR050482">
    <property type="entry name" value="Sensor_HK_TwoCompSys"/>
</dbReference>
<sequence length="454" mass="47655">MGMSGANPWGATLLRRARVRPPSPRLALARLLPVGRRRDRAADAAVVLSGVALSVQAVIDPGAIVHRHGGASVALFLVPAAALALRRRAPMAVAWLTAGFAVLVWLLELAAPGALLRVDADHALSPVVWWPPTAPLAAYAVAAFPRDGGRPAWIRLLPVAVLLVPIGVLEDVLPDSAMRHFNAEETDSVDAVVFRSVAVVIVAALLGLYAAARRRVVQALTDRAERAERERHLLAERARAEERARLAAEMHDVVAHRVTLMVLQAGALRIRAPDEPTRAAAEELRGTGCQALEELRDVIGLLRRDPEGPPAAVSEPLPDLSALVADSAAVGVPVELAEHGDPPSASPAVGRTAFRVVQEALTNARKHAPGAAVRVDVRYRTDGVTLTVRNAAPSREPDADLAASGSGMGLEGLRERVELIGGTFTAGPDGGGFRVEASLPAFVPVAAPDPAGLP</sequence>
<dbReference type="GO" id="GO:0016020">
    <property type="term" value="C:membrane"/>
    <property type="evidence" value="ECO:0007669"/>
    <property type="project" value="InterPro"/>
</dbReference>
<dbReference type="EMBL" id="FOVH01000002">
    <property type="protein sequence ID" value="SFN50964.1"/>
    <property type="molecule type" value="Genomic_DNA"/>
</dbReference>
<dbReference type="InterPro" id="IPR011712">
    <property type="entry name" value="Sig_transdc_His_kin_sub3_dim/P"/>
</dbReference>
<feature type="coiled-coil region" evidence="9">
    <location>
        <begin position="210"/>
        <end position="244"/>
    </location>
</feature>
<dbReference type="InterPro" id="IPR036890">
    <property type="entry name" value="HATPase_C_sf"/>
</dbReference>
<dbReference type="Gene3D" id="1.20.5.1930">
    <property type="match status" value="1"/>
</dbReference>
<dbReference type="Pfam" id="PF02518">
    <property type="entry name" value="HATPase_c"/>
    <property type="match status" value="1"/>
</dbReference>
<evidence type="ECO:0000256" key="10">
    <source>
        <dbReference type="SAM" id="Phobius"/>
    </source>
</evidence>
<evidence type="ECO:0000256" key="6">
    <source>
        <dbReference type="ARBA" id="ARBA00022777"/>
    </source>
</evidence>
<keyword evidence="7" id="KW-0067">ATP-binding</keyword>
<protein>
    <recommendedName>
        <fullName evidence="2">histidine kinase</fullName>
        <ecNumber evidence="2">2.7.13.3</ecNumber>
    </recommendedName>
</protein>
<keyword evidence="10" id="KW-0812">Transmembrane</keyword>
<feature type="transmembrane region" description="Helical" evidence="10">
    <location>
        <begin position="127"/>
        <end position="145"/>
    </location>
</feature>
<dbReference type="PANTHER" id="PTHR24421:SF10">
    <property type="entry name" value="NITRATE_NITRITE SENSOR PROTEIN NARQ"/>
    <property type="match status" value="1"/>
</dbReference>
<dbReference type="AlphaFoldDB" id="A0A1I4ZL40"/>
<feature type="transmembrane region" description="Helical" evidence="10">
    <location>
        <begin position="92"/>
        <end position="115"/>
    </location>
</feature>
<keyword evidence="10" id="KW-0472">Membrane</keyword>
<evidence type="ECO:0000256" key="5">
    <source>
        <dbReference type="ARBA" id="ARBA00022741"/>
    </source>
</evidence>
<evidence type="ECO:0000256" key="2">
    <source>
        <dbReference type="ARBA" id="ARBA00012438"/>
    </source>
</evidence>
<reference evidence="13 14" key="1">
    <citation type="submission" date="2016-10" db="EMBL/GenBank/DDBJ databases">
        <authorList>
            <person name="de Groot N.N."/>
        </authorList>
    </citation>
    <scope>NUCLEOTIDE SEQUENCE [LARGE SCALE GENOMIC DNA]</scope>
    <source>
        <strain evidence="13 14">DSM 43067</strain>
    </source>
</reference>
<feature type="transmembrane region" description="Helical" evidence="10">
    <location>
        <begin position="152"/>
        <end position="173"/>
    </location>
</feature>
<evidence type="ECO:0000313" key="13">
    <source>
        <dbReference type="EMBL" id="SFN50964.1"/>
    </source>
</evidence>
<dbReference type="EC" id="2.7.13.3" evidence="2"/>
<comment type="catalytic activity">
    <reaction evidence="1">
        <text>ATP + protein L-histidine = ADP + protein N-phospho-L-histidine.</text>
        <dbReference type="EC" id="2.7.13.3"/>
    </reaction>
</comment>
<evidence type="ECO:0000256" key="4">
    <source>
        <dbReference type="ARBA" id="ARBA00022679"/>
    </source>
</evidence>
<dbReference type="eggNOG" id="COG4585">
    <property type="taxonomic scope" value="Bacteria"/>
</dbReference>
<dbReference type="CDD" id="cd16917">
    <property type="entry name" value="HATPase_UhpB-NarQ-NarX-like"/>
    <property type="match status" value="1"/>
</dbReference>
<keyword evidence="9" id="KW-0175">Coiled coil</keyword>
<keyword evidence="8" id="KW-0902">Two-component regulatory system</keyword>
<keyword evidence="14" id="KW-1185">Reference proteome</keyword>
<dbReference type="InterPro" id="IPR003594">
    <property type="entry name" value="HATPase_dom"/>
</dbReference>
<keyword evidence="6 13" id="KW-0418">Kinase</keyword>
<dbReference type="GO" id="GO:0046983">
    <property type="term" value="F:protein dimerization activity"/>
    <property type="evidence" value="ECO:0007669"/>
    <property type="project" value="InterPro"/>
</dbReference>
<gene>
    <name evidence="13" type="ORF">SAMN04489713_102246</name>
</gene>
<keyword evidence="4" id="KW-0808">Transferase</keyword>
<name>A0A1I4ZL40_9ACTN</name>
<dbReference type="InParanoid" id="A0A1I4ZL40"/>
<evidence type="ECO:0000256" key="8">
    <source>
        <dbReference type="ARBA" id="ARBA00023012"/>
    </source>
</evidence>
<evidence type="ECO:0000259" key="12">
    <source>
        <dbReference type="Pfam" id="PF07730"/>
    </source>
</evidence>
<feature type="domain" description="Histidine kinase/HSP90-like ATPase" evidence="11">
    <location>
        <begin position="352"/>
        <end position="440"/>
    </location>
</feature>
<dbReference type="Proteomes" id="UP000183413">
    <property type="component" value="Unassembled WGS sequence"/>
</dbReference>
<evidence type="ECO:0000259" key="11">
    <source>
        <dbReference type="Pfam" id="PF02518"/>
    </source>
</evidence>
<evidence type="ECO:0000256" key="3">
    <source>
        <dbReference type="ARBA" id="ARBA00022553"/>
    </source>
</evidence>
<organism evidence="13 14">
    <name type="scientific">Actinomadura madurae</name>
    <dbReference type="NCBI Taxonomy" id="1993"/>
    <lineage>
        <taxon>Bacteria</taxon>
        <taxon>Bacillati</taxon>
        <taxon>Actinomycetota</taxon>
        <taxon>Actinomycetes</taxon>
        <taxon>Streptosporangiales</taxon>
        <taxon>Thermomonosporaceae</taxon>
        <taxon>Actinomadura</taxon>
    </lineage>
</organism>
<dbReference type="Pfam" id="PF07730">
    <property type="entry name" value="HisKA_3"/>
    <property type="match status" value="1"/>
</dbReference>
<keyword evidence="3" id="KW-0597">Phosphoprotein</keyword>
<accession>A0A1I4ZL40</accession>
<dbReference type="PANTHER" id="PTHR24421">
    <property type="entry name" value="NITRATE/NITRITE SENSOR PROTEIN NARX-RELATED"/>
    <property type="match status" value="1"/>
</dbReference>
<feature type="transmembrane region" description="Helical" evidence="10">
    <location>
        <begin position="193"/>
        <end position="212"/>
    </location>
</feature>
<evidence type="ECO:0000256" key="1">
    <source>
        <dbReference type="ARBA" id="ARBA00000085"/>
    </source>
</evidence>
<evidence type="ECO:0000256" key="7">
    <source>
        <dbReference type="ARBA" id="ARBA00022840"/>
    </source>
</evidence>
<dbReference type="Gene3D" id="3.30.565.10">
    <property type="entry name" value="Histidine kinase-like ATPase, C-terminal domain"/>
    <property type="match status" value="1"/>
</dbReference>
<dbReference type="SUPFAM" id="SSF55874">
    <property type="entry name" value="ATPase domain of HSP90 chaperone/DNA topoisomerase II/histidine kinase"/>
    <property type="match status" value="1"/>
</dbReference>
<dbReference type="GO" id="GO:0000155">
    <property type="term" value="F:phosphorelay sensor kinase activity"/>
    <property type="evidence" value="ECO:0007669"/>
    <property type="project" value="InterPro"/>
</dbReference>
<proteinExistence type="predicted"/>
<evidence type="ECO:0000256" key="9">
    <source>
        <dbReference type="SAM" id="Coils"/>
    </source>
</evidence>
<keyword evidence="5" id="KW-0547">Nucleotide-binding</keyword>
<evidence type="ECO:0000313" key="14">
    <source>
        <dbReference type="Proteomes" id="UP000183413"/>
    </source>
</evidence>
<feature type="transmembrane region" description="Helical" evidence="10">
    <location>
        <begin position="65"/>
        <end position="85"/>
    </location>
</feature>
<keyword evidence="10" id="KW-1133">Transmembrane helix</keyword>